<comment type="caution">
    <text evidence="1">The sequence shown here is derived from an EMBL/GenBank/DDBJ whole genome shotgun (WGS) entry which is preliminary data.</text>
</comment>
<proteinExistence type="predicted"/>
<name>A0A9W9QTF3_PENBR</name>
<evidence type="ECO:0000313" key="2">
    <source>
        <dbReference type="Proteomes" id="UP001148299"/>
    </source>
</evidence>
<dbReference type="AlphaFoldDB" id="A0A9W9QTF3"/>
<reference evidence="1" key="1">
    <citation type="submission" date="2022-12" db="EMBL/GenBank/DDBJ databases">
        <authorList>
            <person name="Petersen C."/>
        </authorList>
    </citation>
    <scope>NUCLEOTIDE SEQUENCE</scope>
    <source>
        <strain evidence="1">IBT 35675</strain>
    </source>
</reference>
<protein>
    <submittedName>
        <fullName evidence="1">Uncharacterized protein</fullName>
    </submittedName>
</protein>
<sequence>MFPRDEITTYLPEMVALSHMVTSEAYLPHPAISTLLTFSSSPRAFLQSPPSSCDLSQQAIGSSDHHNRFAMPHHDSNFETVLSWGMDLSAVYFLFLMSYRVVGGTYSGPSAAAWEALDPCGDCYVKLLAFLLQNLDTFQTMFFFAFCRFLTLWLLLEVMKAIVRILYAFYCVYRRNRLVGDNKEYTHPL</sequence>
<dbReference type="Proteomes" id="UP001148299">
    <property type="component" value="Unassembled WGS sequence"/>
</dbReference>
<accession>A0A9W9QTF3</accession>
<reference evidence="1" key="2">
    <citation type="journal article" date="2023" name="IMA Fungus">
        <title>Comparative genomic study of the Penicillium genus elucidates a diverse pangenome and 15 lateral gene transfer events.</title>
        <authorList>
            <person name="Petersen C."/>
            <person name="Sorensen T."/>
            <person name="Nielsen M.R."/>
            <person name="Sondergaard T.E."/>
            <person name="Sorensen J.L."/>
            <person name="Fitzpatrick D.A."/>
            <person name="Frisvad J.C."/>
            <person name="Nielsen K.L."/>
        </authorList>
    </citation>
    <scope>NUCLEOTIDE SEQUENCE</scope>
    <source>
        <strain evidence="1">IBT 35675</strain>
    </source>
</reference>
<gene>
    <name evidence="1" type="ORF">N7541_011423</name>
</gene>
<keyword evidence="2" id="KW-1185">Reference proteome</keyword>
<organism evidence="1 2">
    <name type="scientific">Penicillium brevicompactum</name>
    <dbReference type="NCBI Taxonomy" id="5074"/>
    <lineage>
        <taxon>Eukaryota</taxon>
        <taxon>Fungi</taxon>
        <taxon>Dikarya</taxon>
        <taxon>Ascomycota</taxon>
        <taxon>Pezizomycotina</taxon>
        <taxon>Eurotiomycetes</taxon>
        <taxon>Eurotiomycetidae</taxon>
        <taxon>Eurotiales</taxon>
        <taxon>Aspergillaceae</taxon>
        <taxon>Penicillium</taxon>
    </lineage>
</organism>
<dbReference type="EMBL" id="JAPZBR010000008">
    <property type="protein sequence ID" value="KAJ5342299.1"/>
    <property type="molecule type" value="Genomic_DNA"/>
</dbReference>
<evidence type="ECO:0000313" key="1">
    <source>
        <dbReference type="EMBL" id="KAJ5342299.1"/>
    </source>
</evidence>